<dbReference type="SUPFAM" id="SSF103473">
    <property type="entry name" value="MFS general substrate transporter"/>
    <property type="match status" value="1"/>
</dbReference>
<feature type="transmembrane region" description="Helical" evidence="4">
    <location>
        <begin position="315"/>
        <end position="338"/>
    </location>
</feature>
<sequence>MSKQASFEKAHHAEAGSHDATDPSTDGSEKGLAVTPPRHPVGATKAWLTVLGCFFIQFCTVASVNSFGVFEDYYVSEFLPSSSASRVSWIIGLEILLQLGLGVIGGKLCDLGHTRAVFATGSIVYLVSFFMLSLAKEDQYYQVILAQGVGMGIGVGLCYVPALVTAALHFPGRQAIAMGIVISAGSFGGGIFSIFTPLSAVMINQLIPKHGFPSAIRATAYLSLGLLAVGNLLITVPPRPPKAVAGETPLLYTPYLLTLFSGFLGQLGGLFPLFYIQLFADSHHMAEGFIFYSVAAMSFSTAFGRVVPSYFADRYGVVGTYIVCAIINAGCAFIMFGASHPAGLIVFCIFYGFFFGSSTSLFSPVITALMPSEADRGKVVGVAMAPVAISSLIGSPVGGAIIGSSLDWWKGIVWTGVLMGTSATIQVVAREIHNRNLRSRKAAV</sequence>
<comment type="subcellular location">
    <subcellularLocation>
        <location evidence="1">Membrane</location>
        <topology evidence="1">Multi-pass membrane protein</topology>
    </subcellularLocation>
</comment>
<feature type="region of interest" description="Disordered" evidence="3">
    <location>
        <begin position="10"/>
        <end position="36"/>
    </location>
</feature>
<gene>
    <name evidence="6" type="ORF">DFH05DRAFT_1557438</name>
</gene>
<feature type="compositionally biased region" description="Basic and acidic residues" evidence="3">
    <location>
        <begin position="10"/>
        <end position="21"/>
    </location>
</feature>
<dbReference type="Gene3D" id="1.20.1250.20">
    <property type="entry name" value="MFS general substrate transporter like domains"/>
    <property type="match status" value="2"/>
</dbReference>
<feature type="transmembrane region" description="Helical" evidence="4">
    <location>
        <begin position="140"/>
        <end position="164"/>
    </location>
</feature>
<organism evidence="6 7">
    <name type="scientific">Lentinula detonsa</name>
    <dbReference type="NCBI Taxonomy" id="2804962"/>
    <lineage>
        <taxon>Eukaryota</taxon>
        <taxon>Fungi</taxon>
        <taxon>Dikarya</taxon>
        <taxon>Basidiomycota</taxon>
        <taxon>Agaricomycotina</taxon>
        <taxon>Agaricomycetes</taxon>
        <taxon>Agaricomycetidae</taxon>
        <taxon>Agaricales</taxon>
        <taxon>Marasmiineae</taxon>
        <taxon>Omphalotaceae</taxon>
        <taxon>Lentinula</taxon>
    </lineage>
</organism>
<protein>
    <submittedName>
        <fullName evidence="6">Major facilitator superfamily domain-containing protein</fullName>
    </submittedName>
</protein>
<feature type="transmembrane region" description="Helical" evidence="4">
    <location>
        <begin position="116"/>
        <end position="134"/>
    </location>
</feature>
<dbReference type="InterPro" id="IPR011701">
    <property type="entry name" value="MFS"/>
</dbReference>
<evidence type="ECO:0000256" key="1">
    <source>
        <dbReference type="ARBA" id="ARBA00004141"/>
    </source>
</evidence>
<name>A0A9W8NZL3_9AGAR</name>
<feature type="transmembrane region" description="Helical" evidence="4">
    <location>
        <begin position="289"/>
        <end position="308"/>
    </location>
</feature>
<feature type="transmembrane region" description="Helical" evidence="4">
    <location>
        <begin position="255"/>
        <end position="277"/>
    </location>
</feature>
<dbReference type="AlphaFoldDB" id="A0A9W8NZL3"/>
<dbReference type="Proteomes" id="UP001142393">
    <property type="component" value="Unassembled WGS sequence"/>
</dbReference>
<dbReference type="InterPro" id="IPR050327">
    <property type="entry name" value="Proton-linked_MCT"/>
</dbReference>
<comment type="caution">
    <text evidence="6">The sequence shown here is derived from an EMBL/GenBank/DDBJ whole genome shotgun (WGS) entry which is preliminary data.</text>
</comment>
<accession>A0A9W8NZL3</accession>
<evidence type="ECO:0000256" key="3">
    <source>
        <dbReference type="SAM" id="MobiDB-lite"/>
    </source>
</evidence>
<reference evidence="6 7" key="1">
    <citation type="journal article" date="2023" name="Proc. Natl. Acad. Sci. U.S.A.">
        <title>A global phylogenomic analysis of the shiitake genus Lentinula.</title>
        <authorList>
            <person name="Sierra-Patev S."/>
            <person name="Min B."/>
            <person name="Naranjo-Ortiz M."/>
            <person name="Looney B."/>
            <person name="Konkel Z."/>
            <person name="Slot J.C."/>
            <person name="Sakamoto Y."/>
            <person name="Steenwyk J.L."/>
            <person name="Rokas A."/>
            <person name="Carro J."/>
            <person name="Camarero S."/>
            <person name="Ferreira P."/>
            <person name="Molpeceres G."/>
            <person name="Ruiz-Duenas F.J."/>
            <person name="Serrano A."/>
            <person name="Henrissat B."/>
            <person name="Drula E."/>
            <person name="Hughes K.W."/>
            <person name="Mata J.L."/>
            <person name="Ishikawa N.K."/>
            <person name="Vargas-Isla R."/>
            <person name="Ushijima S."/>
            <person name="Smith C.A."/>
            <person name="Donoghue J."/>
            <person name="Ahrendt S."/>
            <person name="Andreopoulos W."/>
            <person name="He G."/>
            <person name="LaButti K."/>
            <person name="Lipzen A."/>
            <person name="Ng V."/>
            <person name="Riley R."/>
            <person name="Sandor L."/>
            <person name="Barry K."/>
            <person name="Martinez A.T."/>
            <person name="Xiao Y."/>
            <person name="Gibbons J.G."/>
            <person name="Terashima K."/>
            <person name="Grigoriev I.V."/>
            <person name="Hibbett D."/>
        </authorList>
    </citation>
    <scope>NUCLEOTIDE SEQUENCE [LARGE SCALE GENOMIC DNA]</scope>
    <source>
        <strain evidence="6 7">TFB7810</strain>
    </source>
</reference>
<feature type="transmembrane region" description="Helical" evidence="4">
    <location>
        <begin position="215"/>
        <end position="234"/>
    </location>
</feature>
<proteinExistence type="inferred from homology"/>
<dbReference type="InterPro" id="IPR020846">
    <property type="entry name" value="MFS_dom"/>
</dbReference>
<feature type="transmembrane region" description="Helical" evidence="4">
    <location>
        <begin position="176"/>
        <end position="195"/>
    </location>
</feature>
<feature type="transmembrane region" description="Helical" evidence="4">
    <location>
        <begin position="344"/>
        <end position="367"/>
    </location>
</feature>
<dbReference type="GO" id="GO:0022857">
    <property type="term" value="F:transmembrane transporter activity"/>
    <property type="evidence" value="ECO:0007669"/>
    <property type="project" value="InterPro"/>
</dbReference>
<dbReference type="InterPro" id="IPR036259">
    <property type="entry name" value="MFS_trans_sf"/>
</dbReference>
<dbReference type="PANTHER" id="PTHR11360">
    <property type="entry name" value="MONOCARBOXYLATE TRANSPORTER"/>
    <property type="match status" value="1"/>
</dbReference>
<feature type="transmembrane region" description="Helical" evidence="4">
    <location>
        <begin position="87"/>
        <end position="104"/>
    </location>
</feature>
<comment type="similarity">
    <text evidence="2">Belongs to the major facilitator superfamily. Monocarboxylate porter (TC 2.A.1.13) family.</text>
</comment>
<keyword evidence="4" id="KW-0812">Transmembrane</keyword>
<feature type="domain" description="Major facilitator superfamily (MFS) profile" evidence="5">
    <location>
        <begin position="254"/>
        <end position="444"/>
    </location>
</feature>
<keyword evidence="7" id="KW-1185">Reference proteome</keyword>
<dbReference type="GO" id="GO:0016020">
    <property type="term" value="C:membrane"/>
    <property type="evidence" value="ECO:0007669"/>
    <property type="project" value="UniProtKB-SubCell"/>
</dbReference>
<feature type="transmembrane region" description="Helical" evidence="4">
    <location>
        <begin position="379"/>
        <end position="402"/>
    </location>
</feature>
<evidence type="ECO:0000259" key="5">
    <source>
        <dbReference type="PROSITE" id="PS50850"/>
    </source>
</evidence>
<evidence type="ECO:0000256" key="2">
    <source>
        <dbReference type="ARBA" id="ARBA00006727"/>
    </source>
</evidence>
<dbReference type="EMBL" id="JANVFU010000007">
    <property type="protein sequence ID" value="KAJ3744034.1"/>
    <property type="molecule type" value="Genomic_DNA"/>
</dbReference>
<feature type="transmembrane region" description="Helical" evidence="4">
    <location>
        <begin position="46"/>
        <end position="67"/>
    </location>
</feature>
<keyword evidence="4" id="KW-0472">Membrane</keyword>
<feature type="transmembrane region" description="Helical" evidence="4">
    <location>
        <begin position="408"/>
        <end position="429"/>
    </location>
</feature>
<evidence type="ECO:0000313" key="6">
    <source>
        <dbReference type="EMBL" id="KAJ3744034.1"/>
    </source>
</evidence>
<evidence type="ECO:0000313" key="7">
    <source>
        <dbReference type="Proteomes" id="UP001142393"/>
    </source>
</evidence>
<evidence type="ECO:0000256" key="4">
    <source>
        <dbReference type="SAM" id="Phobius"/>
    </source>
</evidence>
<dbReference type="Pfam" id="PF07690">
    <property type="entry name" value="MFS_1"/>
    <property type="match status" value="1"/>
</dbReference>
<dbReference type="PROSITE" id="PS50850">
    <property type="entry name" value="MFS"/>
    <property type="match status" value="1"/>
</dbReference>
<dbReference type="PANTHER" id="PTHR11360:SF319">
    <property type="entry name" value="MAJOR FACILITATOR SUPERFAMILY (MFS) PROFILE DOMAIN-CONTAINING PROTEIN"/>
    <property type="match status" value="1"/>
</dbReference>
<keyword evidence="4" id="KW-1133">Transmembrane helix</keyword>